<keyword evidence="1" id="KW-0732">Signal</keyword>
<organism evidence="2 3">
    <name type="scientific">Vibrio splendidus</name>
    <dbReference type="NCBI Taxonomy" id="29497"/>
    <lineage>
        <taxon>Bacteria</taxon>
        <taxon>Pseudomonadati</taxon>
        <taxon>Pseudomonadota</taxon>
        <taxon>Gammaproteobacteria</taxon>
        <taxon>Vibrionales</taxon>
        <taxon>Vibrionaceae</taxon>
        <taxon>Vibrio</taxon>
    </lineage>
</organism>
<gene>
    <name evidence="2" type="ORF">F0234_07065</name>
</gene>
<evidence type="ECO:0000256" key="1">
    <source>
        <dbReference type="SAM" id="SignalP"/>
    </source>
</evidence>
<evidence type="ECO:0000313" key="3">
    <source>
        <dbReference type="Proteomes" id="UP000519158"/>
    </source>
</evidence>
<sequence length="145" mass="16235">MKIFAVAIVLALSVGNVYADEWSINSHGVAVVLQKEEPVSDKVEVMMVSSNGMSYIISGYDESYCNDRAMLVNNQAVSFESHFDESENKYIKPHQCYYTPKTEKGTRYLFDAFAESNEVKVNGTNFSAIGFKKAIEQLISLNEPI</sequence>
<feature type="signal peptide" evidence="1">
    <location>
        <begin position="1"/>
        <end position="19"/>
    </location>
</feature>
<proteinExistence type="predicted"/>
<dbReference type="EMBL" id="VTXL01000004">
    <property type="protein sequence ID" value="NOJ12515.1"/>
    <property type="molecule type" value="Genomic_DNA"/>
</dbReference>
<dbReference type="Proteomes" id="UP000519158">
    <property type="component" value="Unassembled WGS sequence"/>
</dbReference>
<protein>
    <submittedName>
        <fullName evidence="2">Uncharacterized protein</fullName>
    </submittedName>
</protein>
<accession>A0A7Y4FZD8</accession>
<name>A0A7Y4FZD8_VIBSP</name>
<dbReference type="AlphaFoldDB" id="A0A7Y4FZD8"/>
<comment type="caution">
    <text evidence="2">The sequence shown here is derived from an EMBL/GenBank/DDBJ whole genome shotgun (WGS) entry which is preliminary data.</text>
</comment>
<evidence type="ECO:0000313" key="2">
    <source>
        <dbReference type="EMBL" id="NOJ12515.1"/>
    </source>
</evidence>
<reference evidence="2 3" key="1">
    <citation type="submission" date="2019-09" db="EMBL/GenBank/DDBJ databases">
        <title>Draft genome sequencing and comparative genomics of hatchery-associated Vibrios.</title>
        <authorList>
            <person name="Kehlet-Delgado H."/>
            <person name="Mueller R.S."/>
        </authorList>
    </citation>
    <scope>NUCLEOTIDE SEQUENCE [LARGE SCALE GENOMIC DNA]</scope>
    <source>
        <strain evidence="2 3">99-70-13A3</strain>
    </source>
</reference>
<dbReference type="RefSeq" id="WP_171328144.1">
    <property type="nucleotide sequence ID" value="NZ_CAWPOP010000024.1"/>
</dbReference>
<feature type="chain" id="PRO_5030906228" evidence="1">
    <location>
        <begin position="20"/>
        <end position="145"/>
    </location>
</feature>